<evidence type="ECO:0000313" key="2">
    <source>
        <dbReference type="EMBL" id="RNI31206.1"/>
    </source>
</evidence>
<gene>
    <name evidence="2" type="ORF">EFB08_01340</name>
</gene>
<dbReference type="Proteomes" id="UP000272117">
    <property type="component" value="Unassembled WGS sequence"/>
</dbReference>
<name>A0A3M9N0F7_9BACT</name>
<dbReference type="AlphaFoldDB" id="A0A3M9N0F7"/>
<accession>A0A3M9N0F7</accession>
<comment type="caution">
    <text evidence="2">The sequence shown here is derived from an EMBL/GenBank/DDBJ whole genome shotgun (WGS) entry which is preliminary data.</text>
</comment>
<evidence type="ECO:0000313" key="3">
    <source>
        <dbReference type="Proteomes" id="UP000272117"/>
    </source>
</evidence>
<dbReference type="Gene3D" id="2.60.120.10">
    <property type="entry name" value="Jelly Rolls"/>
    <property type="match status" value="1"/>
</dbReference>
<sequence length="140" mass="15570">MRTFAGMLPTEPYLLSFHRLPDAGGTLISTQDASGLPFAAKRVFWVFASGQETERGGHAHRTTQEILTVVQGRVRVETQTAHGRGEFSLETPNQGLYIPPLCWITVHPSPGAILCCMTSTVFEEADYIRSYLDFQKLVLK</sequence>
<evidence type="ECO:0000259" key="1">
    <source>
        <dbReference type="Pfam" id="PF05523"/>
    </source>
</evidence>
<dbReference type="InterPro" id="IPR011051">
    <property type="entry name" value="RmlC_Cupin_sf"/>
</dbReference>
<dbReference type="InterPro" id="IPR014710">
    <property type="entry name" value="RmlC-like_jellyroll"/>
</dbReference>
<reference evidence="2 3" key="1">
    <citation type="submission" date="2018-11" db="EMBL/GenBank/DDBJ databases">
        <title>Rufibacter latericius sp. nov., isolated from water in Baiyang Lake.</title>
        <authorList>
            <person name="Yang Y."/>
        </authorList>
    </citation>
    <scope>NUCLEOTIDE SEQUENCE [LARGE SCALE GENOMIC DNA]</scope>
    <source>
        <strain evidence="2 3">R-22-1c-1</strain>
    </source>
</reference>
<organism evidence="2 3">
    <name type="scientific">Rufibacter latericius</name>
    <dbReference type="NCBI Taxonomy" id="2487040"/>
    <lineage>
        <taxon>Bacteria</taxon>
        <taxon>Pseudomonadati</taxon>
        <taxon>Bacteroidota</taxon>
        <taxon>Cytophagia</taxon>
        <taxon>Cytophagales</taxon>
        <taxon>Hymenobacteraceae</taxon>
        <taxon>Rufibacter</taxon>
    </lineage>
</organism>
<proteinExistence type="predicted"/>
<dbReference type="EMBL" id="RJJD01000001">
    <property type="protein sequence ID" value="RNI31206.1"/>
    <property type="molecule type" value="Genomic_DNA"/>
</dbReference>
<dbReference type="CDD" id="cd20292">
    <property type="entry name" value="cupin_QdtA-like"/>
    <property type="match status" value="1"/>
</dbReference>
<protein>
    <submittedName>
        <fullName evidence="2">WxcM-like domain-containing protein</fullName>
    </submittedName>
</protein>
<dbReference type="SUPFAM" id="SSF51182">
    <property type="entry name" value="RmlC-like cupins"/>
    <property type="match status" value="1"/>
</dbReference>
<keyword evidence="3" id="KW-1185">Reference proteome</keyword>
<feature type="domain" description="Sugar 3,4-ketoisomerase QdtA cupin" evidence="1">
    <location>
        <begin position="14"/>
        <end position="137"/>
    </location>
</feature>
<dbReference type="InterPro" id="IPR008894">
    <property type="entry name" value="QdtA_cupin_dom"/>
</dbReference>
<dbReference type="Pfam" id="PF05523">
    <property type="entry name" value="FdtA"/>
    <property type="match status" value="1"/>
</dbReference>